<evidence type="ECO:0000256" key="6">
    <source>
        <dbReference type="ARBA" id="ARBA00022807"/>
    </source>
</evidence>
<keyword evidence="11" id="KW-1185">Reference proteome</keyword>
<dbReference type="InterPro" id="IPR018200">
    <property type="entry name" value="USP_CS"/>
</dbReference>
<dbReference type="PANTHER" id="PTHR24006:SF687">
    <property type="entry name" value="UBIQUITIN CARBOXYL-TERMINAL HYDROLASE 10"/>
    <property type="match status" value="1"/>
</dbReference>
<evidence type="ECO:0000256" key="7">
    <source>
        <dbReference type="SAM" id="MobiDB-lite"/>
    </source>
</evidence>
<feature type="region of interest" description="Disordered" evidence="7">
    <location>
        <begin position="564"/>
        <end position="860"/>
    </location>
</feature>
<dbReference type="PROSITE" id="PS00973">
    <property type="entry name" value="USP_2"/>
    <property type="match status" value="1"/>
</dbReference>
<dbReference type="SMART" id="SM00695">
    <property type="entry name" value="DUSP"/>
    <property type="match status" value="1"/>
</dbReference>
<sequence>MIKSENIPIDNINYNLKIEEKDDDNKKTKKVCELINCNDKNMINYIYKDIVSEGRVYEIQNINNFNNYKNEDNNNYDINKDKTIMSVLDMNERAKAHNNMHKSDANYEICIEENNDVTTELINPETSKKESLHNIVPRPQTYNNNNKKENLTKNKLEIPETHLKSSKNTILIKKTDQKLYPTQEKISNAINKSKNENNDYEQTTLNDKILENIPKENTENLDEKQIIYNSKQNDQKVETNLPLNAQKIYLHIFKNYKTYQILNVLNIISKEHIYTKSYHSDNYVEKFEQTSNIKFNDLISYNDLDINPEQIQTNIMKNEDNPKDNIIDNNKTSNNILPFLKSMSRNEKLIYLSLLKNIDKHILQSINKNVFFLKRIQQYFYRKYIHIKFPNDLDNYYYFINIDWFNKLKNFLFTDSGEFPGEITNYKLYNNENINVMNFEDITNIENFKSDLKEGRDYICINKYMWRFLYYTFKGGPCIKRNSNNIYDKFVSISNNDIPNNNIIYSLESQYIDKLFSLFNYFHDDTINIENDSQNENQIKTKKYFADSYHDLLIYYKLANENPNTNINYNNKEENRFDKKKPIDNVPPIISNNSNKELNPSKNNIINKTTIRELSLNSDNQGRTPNKEVANRNNFKGPQRKGPERANNSATQNNGSKNNATQNNGSKNNATQNNGSKNNATQNNGSKNNATQNNGSKNNSNQNSGGQNNTNKNNGDQNEDDKNRDDKNSDNQNRSNSDTSQSNSNDGRVRKKEMQTNIANKNKSGKPKYSSNKANNPEIGNMKREYSDGNNTKSASTEYNDHVNNDHVNNDRVNNDRVNNDRVNNNSSKKNTNFKGHKNIENKMNPQNGTLNSNNDTNQNYLALHNTSSKKNSITYHSSNGNDIYKSCEEYNNGVTSSNGYVTTTETDSKGTIENILKNNLNKKKHQNNANSSSCTNMSSTNSSCSYNSEHNKSEKGDRNYSPGINKQVSENKINNIMNHPEKENIQKNEQINSMNKDISKNNNTMITYKSSCSSDSSNAANSSSYQTKSSNSSNFSIRDQSSSNFNSDTYKTNKKNLMEENKENEDVNSIVKIEHPAGIINYSTTCYVNVVMQCLSVFRIFIYTLHNYVTGKFKDSNASSDDSNNKNNSIVNKNFFTNSIPFNLFGNNNKNNNELLLISLSNKLFELSKMHNTPKVIEINRFLNLLNQKYSYLFECNEQQDCHEFLLLVFDYIHNMMKIVDESVDKNNQIDYYLKKEQSIISDQFLGLIEEKITCSNCEYVNCIYQPIYNLSVNFFKKNTENNLNDNLVEYFKKEEVNSTCEKCKSTKMYRCSYVYKQPKILIVHLIRLLEDGSKIDKPIKFDISNFNIQNVLKKENDHFIEPPKNYDLCGVIVHRGLNSNYGHYICYTKRVHSNGKTVWYKFDDSLVRMVDIKEVASAKAYCLFYESK</sequence>
<feature type="compositionally biased region" description="Polar residues" evidence="7">
    <location>
        <begin position="646"/>
        <end position="686"/>
    </location>
</feature>
<feature type="region of interest" description="Disordered" evidence="7">
    <location>
        <begin position="1010"/>
        <end position="1066"/>
    </location>
</feature>
<dbReference type="InterPro" id="IPR006615">
    <property type="entry name" value="Pept_C19_DUSP"/>
</dbReference>
<dbReference type="GO" id="GO:0016579">
    <property type="term" value="P:protein deubiquitination"/>
    <property type="evidence" value="ECO:0007669"/>
    <property type="project" value="InterPro"/>
</dbReference>
<evidence type="ECO:0000256" key="4">
    <source>
        <dbReference type="ARBA" id="ARBA00022786"/>
    </source>
</evidence>
<dbReference type="Pfam" id="PF06337">
    <property type="entry name" value="DUSP"/>
    <property type="match status" value="1"/>
</dbReference>
<dbReference type="GO" id="GO:0005634">
    <property type="term" value="C:nucleus"/>
    <property type="evidence" value="ECO:0007669"/>
    <property type="project" value="TreeGrafter"/>
</dbReference>
<feature type="compositionally biased region" description="Polar residues" evidence="7">
    <location>
        <begin position="842"/>
        <end position="860"/>
    </location>
</feature>
<feature type="compositionally biased region" description="Polar residues" evidence="7">
    <location>
        <begin position="788"/>
        <end position="798"/>
    </location>
</feature>
<dbReference type="GO" id="GO:0006508">
    <property type="term" value="P:proteolysis"/>
    <property type="evidence" value="ECO:0007669"/>
    <property type="project" value="UniProtKB-KW"/>
</dbReference>
<dbReference type="InterPro" id="IPR035927">
    <property type="entry name" value="DUSP-like_sf"/>
</dbReference>
<keyword evidence="4" id="KW-0833">Ubl conjugation pathway</keyword>
<dbReference type="CDD" id="cd02674">
    <property type="entry name" value="Peptidase_C19R"/>
    <property type="match status" value="1"/>
</dbReference>
<keyword evidence="5" id="KW-0378">Hydrolase</keyword>
<dbReference type="PANTHER" id="PTHR24006">
    <property type="entry name" value="UBIQUITIN CARBOXYL-TERMINAL HYDROLASE"/>
    <property type="match status" value="1"/>
</dbReference>
<evidence type="ECO:0000256" key="2">
    <source>
        <dbReference type="ARBA" id="ARBA00012759"/>
    </source>
</evidence>
<dbReference type="Pfam" id="PF00443">
    <property type="entry name" value="UCH"/>
    <property type="match status" value="1"/>
</dbReference>
<evidence type="ECO:0000256" key="3">
    <source>
        <dbReference type="ARBA" id="ARBA00022670"/>
    </source>
</evidence>
<evidence type="ECO:0000259" key="9">
    <source>
        <dbReference type="PROSITE" id="PS51283"/>
    </source>
</evidence>
<dbReference type="InterPro" id="IPR028889">
    <property type="entry name" value="USP"/>
</dbReference>
<accession>V7PJV4</accession>
<feature type="compositionally biased region" description="Low complexity" evidence="7">
    <location>
        <begin position="821"/>
        <end position="833"/>
    </location>
</feature>
<feature type="compositionally biased region" description="Low complexity" evidence="7">
    <location>
        <begin position="730"/>
        <end position="746"/>
    </location>
</feature>
<dbReference type="GO" id="GO:0004843">
    <property type="term" value="F:cysteine-type deubiquitinase activity"/>
    <property type="evidence" value="ECO:0007669"/>
    <property type="project" value="UniProtKB-EC"/>
</dbReference>
<feature type="region of interest" description="Disordered" evidence="7">
    <location>
        <begin position="924"/>
        <end position="966"/>
    </location>
</feature>
<gene>
    <name evidence="10" type="ORF">YYC_03506</name>
</gene>
<dbReference type="EC" id="3.4.19.12" evidence="2"/>
<dbReference type="Gene3D" id="3.30.2230.10">
    <property type="entry name" value="DUSP-like"/>
    <property type="match status" value="1"/>
</dbReference>
<dbReference type="PROSITE" id="PS51283">
    <property type="entry name" value="DUSP"/>
    <property type="match status" value="1"/>
</dbReference>
<feature type="compositionally biased region" description="Polar residues" evidence="7">
    <location>
        <begin position="615"/>
        <end position="624"/>
    </location>
</feature>
<dbReference type="InterPro" id="IPR001394">
    <property type="entry name" value="Peptidase_C19_UCH"/>
</dbReference>
<keyword evidence="6" id="KW-0788">Thiol protease</keyword>
<comment type="catalytic activity">
    <reaction evidence="1">
        <text>Thiol-dependent hydrolysis of ester, thioester, amide, peptide and isopeptide bonds formed by the C-terminal Gly of ubiquitin (a 76-residue protein attached to proteins as an intracellular targeting signal).</text>
        <dbReference type="EC" id="3.4.19.12"/>
    </reaction>
</comment>
<dbReference type="InterPro" id="IPR050164">
    <property type="entry name" value="Peptidase_C19"/>
</dbReference>
<dbReference type="PROSITE" id="PS50235">
    <property type="entry name" value="USP_3"/>
    <property type="match status" value="1"/>
</dbReference>
<feature type="compositionally biased region" description="Basic and acidic residues" evidence="7">
    <location>
        <begin position="720"/>
        <end position="729"/>
    </location>
</feature>
<evidence type="ECO:0000256" key="5">
    <source>
        <dbReference type="ARBA" id="ARBA00022801"/>
    </source>
</evidence>
<name>V7PJV4_PLAYE</name>
<protein>
    <recommendedName>
        <fullName evidence="2">ubiquitinyl hydrolase 1</fullName>
        <ecNumber evidence="2">3.4.19.12</ecNumber>
    </recommendedName>
</protein>
<feature type="compositionally biased region" description="Low complexity" evidence="7">
    <location>
        <begin position="687"/>
        <end position="716"/>
    </location>
</feature>
<evidence type="ECO:0000259" key="8">
    <source>
        <dbReference type="PROSITE" id="PS50235"/>
    </source>
</evidence>
<organism evidence="10 11">
    <name type="scientific">Plasmodium yoelii 17X</name>
    <dbReference type="NCBI Taxonomy" id="1323249"/>
    <lineage>
        <taxon>Eukaryota</taxon>
        <taxon>Sar</taxon>
        <taxon>Alveolata</taxon>
        <taxon>Apicomplexa</taxon>
        <taxon>Aconoidasida</taxon>
        <taxon>Haemosporida</taxon>
        <taxon>Plasmodiidae</taxon>
        <taxon>Plasmodium</taxon>
        <taxon>Plasmodium (Vinckeia)</taxon>
    </lineage>
</organism>
<dbReference type="Gene3D" id="3.90.70.10">
    <property type="entry name" value="Cysteine proteinases"/>
    <property type="match status" value="1"/>
</dbReference>
<dbReference type="GO" id="GO:0005829">
    <property type="term" value="C:cytosol"/>
    <property type="evidence" value="ECO:0007669"/>
    <property type="project" value="TreeGrafter"/>
</dbReference>
<proteinExistence type="predicted"/>
<evidence type="ECO:0000313" key="10">
    <source>
        <dbReference type="EMBL" id="ETB59275.1"/>
    </source>
</evidence>
<reference evidence="10 11" key="1">
    <citation type="submission" date="2013-11" db="EMBL/GenBank/DDBJ databases">
        <title>The Genome Sequence of Plasmodium yoelii 17X.</title>
        <authorList>
            <consortium name="The Broad Institute Genomics Platform"/>
            <consortium name="The Broad Institute Genome Sequencing Center for Infectious Disease"/>
            <person name="Neafsey D."/>
            <person name="Adams J."/>
            <person name="Walker B."/>
            <person name="Young S.K."/>
            <person name="Zeng Q."/>
            <person name="Gargeya S."/>
            <person name="Fitzgerald M."/>
            <person name="Haas B."/>
            <person name="Abouelleil A."/>
            <person name="Alvarado L."/>
            <person name="Chapman S.B."/>
            <person name="Gainer-Dewar J."/>
            <person name="Goldberg J."/>
            <person name="Griggs A."/>
            <person name="Gujja S."/>
            <person name="Hansen M."/>
            <person name="Howarth C."/>
            <person name="Imamovic A."/>
            <person name="Ireland A."/>
            <person name="Larimer J."/>
            <person name="McCowan C."/>
            <person name="Murphy C."/>
            <person name="Pearson M."/>
            <person name="Poon T.W."/>
            <person name="Priest M."/>
            <person name="Roberts A."/>
            <person name="Saif S."/>
            <person name="Shea T."/>
            <person name="Sykes S."/>
            <person name="Wortman J."/>
            <person name="Nusbaum C."/>
            <person name="Birren B."/>
        </authorList>
    </citation>
    <scope>NUCLEOTIDE SEQUENCE [LARGE SCALE GENOMIC DNA]</scope>
    <source>
        <strain evidence="10 11">17X</strain>
    </source>
</reference>
<feature type="compositionally biased region" description="Basic and acidic residues" evidence="7">
    <location>
        <begin position="571"/>
        <end position="583"/>
    </location>
</feature>
<feature type="compositionally biased region" description="Basic and acidic residues" evidence="7">
    <location>
        <begin position="799"/>
        <end position="820"/>
    </location>
</feature>
<feature type="domain" description="USP" evidence="8">
    <location>
        <begin position="1078"/>
        <end position="1430"/>
    </location>
</feature>
<dbReference type="SUPFAM" id="SSF143791">
    <property type="entry name" value="DUSP-like"/>
    <property type="match status" value="1"/>
</dbReference>
<evidence type="ECO:0000256" key="1">
    <source>
        <dbReference type="ARBA" id="ARBA00000707"/>
    </source>
</evidence>
<keyword evidence="3" id="KW-0645">Protease</keyword>
<feature type="compositionally biased region" description="Basic and acidic residues" evidence="7">
    <location>
        <begin position="1057"/>
        <end position="1066"/>
    </location>
</feature>
<feature type="compositionally biased region" description="Polar residues" evidence="7">
    <location>
        <begin position="590"/>
        <end position="609"/>
    </location>
</feature>
<feature type="compositionally biased region" description="Low complexity" evidence="7">
    <location>
        <begin position="928"/>
        <end position="949"/>
    </location>
</feature>
<dbReference type="OrthoDB" id="420187at2759"/>
<dbReference type="InterPro" id="IPR038765">
    <property type="entry name" value="Papain-like_cys_pep_sf"/>
</dbReference>
<feature type="domain" description="DUSP" evidence="9">
    <location>
        <begin position="372"/>
        <end position="484"/>
    </location>
</feature>
<dbReference type="EMBL" id="KI635767">
    <property type="protein sequence ID" value="ETB59275.1"/>
    <property type="molecule type" value="Genomic_DNA"/>
</dbReference>
<feature type="compositionally biased region" description="Basic and acidic residues" evidence="7">
    <location>
        <begin position="950"/>
        <end position="959"/>
    </location>
</feature>
<dbReference type="Proteomes" id="UP000018538">
    <property type="component" value="Unassembled WGS sequence"/>
</dbReference>
<feature type="compositionally biased region" description="Low complexity" evidence="7">
    <location>
        <begin position="1011"/>
        <end position="1045"/>
    </location>
</feature>
<evidence type="ECO:0000313" key="11">
    <source>
        <dbReference type="Proteomes" id="UP000018538"/>
    </source>
</evidence>
<dbReference type="SUPFAM" id="SSF54001">
    <property type="entry name" value="Cysteine proteinases"/>
    <property type="match status" value="1"/>
</dbReference>